<evidence type="ECO:0008006" key="3">
    <source>
        <dbReference type="Google" id="ProtNLM"/>
    </source>
</evidence>
<evidence type="ECO:0000313" key="2">
    <source>
        <dbReference type="Proteomes" id="UP001499863"/>
    </source>
</evidence>
<gene>
    <name evidence="1" type="ORF">GCM10009639_16070</name>
</gene>
<dbReference type="EMBL" id="BAAAKJ010000077">
    <property type="protein sequence ID" value="GAA1388965.1"/>
    <property type="molecule type" value="Genomic_DNA"/>
</dbReference>
<dbReference type="RefSeq" id="WP_344330337.1">
    <property type="nucleotide sequence ID" value="NZ_BAAAKJ010000077.1"/>
</dbReference>
<organism evidence="1 2">
    <name type="scientific">Kitasatospora putterlickiae</name>
    <dbReference type="NCBI Taxonomy" id="221725"/>
    <lineage>
        <taxon>Bacteria</taxon>
        <taxon>Bacillati</taxon>
        <taxon>Actinomycetota</taxon>
        <taxon>Actinomycetes</taxon>
        <taxon>Kitasatosporales</taxon>
        <taxon>Streptomycetaceae</taxon>
        <taxon>Kitasatospora</taxon>
    </lineage>
</organism>
<dbReference type="PROSITE" id="PS51257">
    <property type="entry name" value="PROKAR_LIPOPROTEIN"/>
    <property type="match status" value="1"/>
</dbReference>
<reference evidence="2" key="1">
    <citation type="journal article" date="2019" name="Int. J. Syst. Evol. Microbiol.">
        <title>The Global Catalogue of Microorganisms (GCM) 10K type strain sequencing project: providing services to taxonomists for standard genome sequencing and annotation.</title>
        <authorList>
            <consortium name="The Broad Institute Genomics Platform"/>
            <consortium name="The Broad Institute Genome Sequencing Center for Infectious Disease"/>
            <person name="Wu L."/>
            <person name="Ma J."/>
        </authorList>
    </citation>
    <scope>NUCLEOTIDE SEQUENCE [LARGE SCALE GENOMIC DNA]</scope>
    <source>
        <strain evidence="2">JCM 12393</strain>
    </source>
</reference>
<accession>A0ABP4IKI9</accession>
<dbReference type="Proteomes" id="UP001499863">
    <property type="component" value="Unassembled WGS sequence"/>
</dbReference>
<protein>
    <recommendedName>
        <fullName evidence="3">DUF3558 domain-containing protein</fullName>
    </recommendedName>
</protein>
<proteinExistence type="predicted"/>
<keyword evidence="2" id="KW-1185">Reference proteome</keyword>
<comment type="caution">
    <text evidence="1">The sequence shown here is derived from an EMBL/GenBank/DDBJ whole genome shotgun (WGS) entry which is preliminary data.</text>
</comment>
<sequence>MTASTARRPAPARHRRALALTGAGLLLGAGACSGDEGTRSAGDTDLFSYQQVRSAAHELQGTGGPCPFSLDPAAALRKAGIDRPVTPGAKDQPPIDVRVSDGVPAQPWPSGVTPPPSIPASPPYAWVTCYFTVGGTPARIDLMAVAESGDDPAVSMLAPHLNDYGNLSNAQLQEFYAERTTAGQTRLTPGAGLAAVARLTVRGKGDLALTFAQDTDESTIDRSLAGEPLRRATQELAAQLRT</sequence>
<name>A0ABP4IKI9_9ACTN</name>
<evidence type="ECO:0000313" key="1">
    <source>
        <dbReference type="EMBL" id="GAA1388965.1"/>
    </source>
</evidence>